<gene>
    <name evidence="1" type="ORF">I4F81_008327</name>
</gene>
<name>A0ACC3C660_PYRYE</name>
<comment type="caution">
    <text evidence="1">The sequence shown here is derived from an EMBL/GenBank/DDBJ whole genome shotgun (WGS) entry which is preliminary data.</text>
</comment>
<reference evidence="1" key="1">
    <citation type="submission" date="2019-11" db="EMBL/GenBank/DDBJ databases">
        <title>Nori genome reveals adaptations in red seaweeds to the harsh intertidal environment.</title>
        <authorList>
            <person name="Wang D."/>
            <person name="Mao Y."/>
        </authorList>
    </citation>
    <scope>NUCLEOTIDE SEQUENCE</scope>
    <source>
        <tissue evidence="1">Gametophyte</tissue>
    </source>
</reference>
<sequence length="596" mass="59847">MGDEEVCDGEVGGCAAADGGGGSGGGDRCRRYPRPAGSPPWAGGTRGAATTGAAAAAAAGWLLLVLCLPRHGGGTALFNAGVPMHLSPDWSLYHTTAELAAAYAVAVPPCRYASFLDVPLPPANGSGFAGGGGGDNAGGGEEEPNIPIPVVRLTAPPVRAGWGWASAPNPPPRKKVALLVFGEHGRELISAQVGLRLLTLLCPIPADAVGVAAAAASKLAAASSSVTATETAALAAELSRTELILLPLAVPEGRVAVERGHSCARLNSRGVDVNRNFGWAWGGTDATSLPPEECPGPAPFSEAHPRRVAAVVEATRPDAYVSVHAGDAALLTPWDCGCGPVAGVSAAEDARLVEDRARKTVLNDAVNLLRSAHCPACAAGTAVGLFGYNAYGSGGDWAWAVAGARWVFTWEVYGDGGAHHDDCVRMFNPVGAVGVTSVVENWARAPFTLARAMHATGVSGNVTAPSEVGAAALASGWGSIGGASGSAWPVRRLVNVGAGDAGSLSGSLGGFMLASASLSAASLGVLLLAMRWRTYSGRRGRTVDGSPGATVSLVPLPVNSDCGSSPIVSPSSSVRGMGDTDREGGGGPGDTYLKLA</sequence>
<keyword evidence="2" id="KW-1185">Reference proteome</keyword>
<protein>
    <submittedName>
        <fullName evidence="1">Uncharacterized protein</fullName>
    </submittedName>
</protein>
<dbReference type="Proteomes" id="UP000798662">
    <property type="component" value="Chromosome 2"/>
</dbReference>
<accession>A0ACC3C660</accession>
<proteinExistence type="predicted"/>
<evidence type="ECO:0000313" key="2">
    <source>
        <dbReference type="Proteomes" id="UP000798662"/>
    </source>
</evidence>
<dbReference type="EMBL" id="CM020619">
    <property type="protein sequence ID" value="KAK1865804.1"/>
    <property type="molecule type" value="Genomic_DNA"/>
</dbReference>
<organism evidence="1 2">
    <name type="scientific">Pyropia yezoensis</name>
    <name type="common">Susabi-nori</name>
    <name type="synonym">Porphyra yezoensis</name>
    <dbReference type="NCBI Taxonomy" id="2788"/>
    <lineage>
        <taxon>Eukaryota</taxon>
        <taxon>Rhodophyta</taxon>
        <taxon>Bangiophyceae</taxon>
        <taxon>Bangiales</taxon>
        <taxon>Bangiaceae</taxon>
        <taxon>Pyropia</taxon>
    </lineage>
</organism>
<evidence type="ECO:0000313" key="1">
    <source>
        <dbReference type="EMBL" id="KAK1865804.1"/>
    </source>
</evidence>